<keyword evidence="3" id="KW-0805">Transcription regulation</keyword>
<evidence type="ECO:0000256" key="6">
    <source>
        <dbReference type="PROSITE-ProRule" id="PRU00169"/>
    </source>
</evidence>
<accession>A0ABQ4Q4C2</accession>
<dbReference type="Gene3D" id="3.40.50.2300">
    <property type="match status" value="1"/>
</dbReference>
<protein>
    <submittedName>
        <fullName evidence="9">Fis family transcriptional regulator</fullName>
    </submittedName>
</protein>
<evidence type="ECO:0000256" key="3">
    <source>
        <dbReference type="ARBA" id="ARBA00023015"/>
    </source>
</evidence>
<dbReference type="EMBL" id="BPMK01000007">
    <property type="protein sequence ID" value="GIZ51876.1"/>
    <property type="molecule type" value="Genomic_DNA"/>
</dbReference>
<keyword evidence="1 6" id="KW-0597">Phosphoprotein</keyword>
<dbReference type="PROSITE" id="PS50921">
    <property type="entry name" value="ANTAR"/>
    <property type="match status" value="1"/>
</dbReference>
<reference evidence="9 10" key="1">
    <citation type="journal article" date="2022" name="Int. J. Syst. Evol. Microbiol.">
        <title>Noviherbaspirillum aridicola sp. nov., isolated from an arid soil in Pakistan.</title>
        <authorList>
            <person name="Khan I.U."/>
            <person name="Saqib M."/>
            <person name="Amin A."/>
            <person name="Hussain F."/>
            <person name="Li L."/>
            <person name="Liu Y.H."/>
            <person name="Fang B.Z."/>
            <person name="Ahmed I."/>
            <person name="Li W.J."/>
        </authorList>
    </citation>
    <scope>NUCLEOTIDE SEQUENCE [LARGE SCALE GENOMIC DNA]</scope>
    <source>
        <strain evidence="9 10">NCCP-691</strain>
    </source>
</reference>
<dbReference type="SMART" id="SM00448">
    <property type="entry name" value="REC"/>
    <property type="match status" value="1"/>
</dbReference>
<dbReference type="SUPFAM" id="SSF52172">
    <property type="entry name" value="CheY-like"/>
    <property type="match status" value="1"/>
</dbReference>
<keyword evidence="4" id="KW-0238">DNA-binding</keyword>
<dbReference type="Gene3D" id="1.10.10.10">
    <property type="entry name" value="Winged helix-like DNA-binding domain superfamily/Winged helix DNA-binding domain"/>
    <property type="match status" value="1"/>
</dbReference>
<feature type="domain" description="ANTAR" evidence="8">
    <location>
        <begin position="137"/>
        <end position="198"/>
    </location>
</feature>
<feature type="domain" description="Response regulatory" evidence="7">
    <location>
        <begin position="18"/>
        <end position="131"/>
    </location>
</feature>
<dbReference type="PANTHER" id="PTHR48111">
    <property type="entry name" value="REGULATOR OF RPOS"/>
    <property type="match status" value="1"/>
</dbReference>
<evidence type="ECO:0000256" key="1">
    <source>
        <dbReference type="ARBA" id="ARBA00022553"/>
    </source>
</evidence>
<sequence>MPASPETYMPAASAAKRRLLLVDDDPMLLTLLSTMLRHAGYDTVQATSAEEAMPIARQEDPDLALLDINLPGMSGLELAERLTAETAVPFMFLSVLDAADTVRKAAAHGAVGYLVKPIEAAQVTPAVEAALARADDIKRLRRSEVNLTAALAAGRETSMAVGVLMARFSTDRDAAFEVLRERARAQRRKINEVATQVLEAEEILASFHQAFRDHGRGG</sequence>
<comment type="caution">
    <text evidence="9">The sequence shown here is derived from an EMBL/GenBank/DDBJ whole genome shotgun (WGS) entry which is preliminary data.</text>
</comment>
<dbReference type="PANTHER" id="PTHR48111:SF1">
    <property type="entry name" value="TWO-COMPONENT RESPONSE REGULATOR ORR33"/>
    <property type="match status" value="1"/>
</dbReference>
<dbReference type="PROSITE" id="PS50110">
    <property type="entry name" value="RESPONSE_REGULATORY"/>
    <property type="match status" value="1"/>
</dbReference>
<evidence type="ECO:0000313" key="9">
    <source>
        <dbReference type="EMBL" id="GIZ51876.1"/>
    </source>
</evidence>
<name>A0ABQ4Q4C2_9BURK</name>
<dbReference type="Proteomes" id="UP000887222">
    <property type="component" value="Unassembled WGS sequence"/>
</dbReference>
<evidence type="ECO:0000259" key="7">
    <source>
        <dbReference type="PROSITE" id="PS50110"/>
    </source>
</evidence>
<evidence type="ECO:0000313" key="10">
    <source>
        <dbReference type="Proteomes" id="UP000887222"/>
    </source>
</evidence>
<dbReference type="PIRSF" id="PIRSF036382">
    <property type="entry name" value="RR_antiterm"/>
    <property type="match status" value="1"/>
</dbReference>
<organism evidence="9 10">
    <name type="scientific">Noviherbaspirillum aridicola</name>
    <dbReference type="NCBI Taxonomy" id="2849687"/>
    <lineage>
        <taxon>Bacteria</taxon>
        <taxon>Pseudomonadati</taxon>
        <taxon>Pseudomonadota</taxon>
        <taxon>Betaproteobacteria</taxon>
        <taxon>Burkholderiales</taxon>
        <taxon>Oxalobacteraceae</taxon>
        <taxon>Noviherbaspirillum</taxon>
    </lineage>
</organism>
<dbReference type="InterPro" id="IPR039420">
    <property type="entry name" value="WalR-like"/>
</dbReference>
<keyword evidence="10" id="KW-1185">Reference proteome</keyword>
<dbReference type="InterPro" id="IPR001789">
    <property type="entry name" value="Sig_transdc_resp-reg_receiver"/>
</dbReference>
<keyword evidence="2" id="KW-0902">Two-component regulatory system</keyword>
<evidence type="ECO:0000256" key="4">
    <source>
        <dbReference type="ARBA" id="ARBA00023125"/>
    </source>
</evidence>
<keyword evidence="5" id="KW-0804">Transcription</keyword>
<dbReference type="InterPro" id="IPR036388">
    <property type="entry name" value="WH-like_DNA-bd_sf"/>
</dbReference>
<evidence type="ECO:0000256" key="5">
    <source>
        <dbReference type="ARBA" id="ARBA00023163"/>
    </source>
</evidence>
<proteinExistence type="predicted"/>
<dbReference type="Pfam" id="PF03861">
    <property type="entry name" value="ANTAR"/>
    <property type="match status" value="1"/>
</dbReference>
<gene>
    <name evidence="9" type="ORF">NCCP691_18900</name>
</gene>
<evidence type="ECO:0000256" key="2">
    <source>
        <dbReference type="ARBA" id="ARBA00023012"/>
    </source>
</evidence>
<dbReference type="InterPro" id="IPR008327">
    <property type="entry name" value="Sig_transdc_resp-reg_antiterm"/>
</dbReference>
<dbReference type="InterPro" id="IPR005561">
    <property type="entry name" value="ANTAR"/>
</dbReference>
<dbReference type="InterPro" id="IPR011006">
    <property type="entry name" value="CheY-like_superfamily"/>
</dbReference>
<dbReference type="SMART" id="SM01012">
    <property type="entry name" value="ANTAR"/>
    <property type="match status" value="1"/>
</dbReference>
<evidence type="ECO:0000259" key="8">
    <source>
        <dbReference type="PROSITE" id="PS50921"/>
    </source>
</evidence>
<feature type="modified residue" description="4-aspartylphosphate" evidence="6">
    <location>
        <position position="67"/>
    </location>
</feature>
<dbReference type="Pfam" id="PF00072">
    <property type="entry name" value="Response_reg"/>
    <property type="match status" value="1"/>
</dbReference>